<proteinExistence type="inferred from homology"/>
<dbReference type="GO" id="GO:0005227">
    <property type="term" value="F:calcium-activated cation channel activity"/>
    <property type="evidence" value="ECO:0007669"/>
    <property type="project" value="InterPro"/>
</dbReference>
<dbReference type="InterPro" id="IPR003864">
    <property type="entry name" value="CSC1/OSCA1-like_7TM"/>
</dbReference>
<name>A0A163J1X5_ABSGL</name>
<feature type="compositionally biased region" description="Polar residues" evidence="7">
    <location>
        <begin position="754"/>
        <end position="796"/>
    </location>
</feature>
<dbReference type="InterPro" id="IPR027815">
    <property type="entry name" value="CSC1/OSCA1-like_cyt"/>
</dbReference>
<feature type="compositionally biased region" description="Polar residues" evidence="7">
    <location>
        <begin position="267"/>
        <end position="282"/>
    </location>
</feature>
<feature type="transmembrane region" description="Helical" evidence="8">
    <location>
        <begin position="493"/>
        <end position="512"/>
    </location>
</feature>
<dbReference type="Pfam" id="PF12621">
    <property type="entry name" value="PHM7_ext"/>
    <property type="match status" value="1"/>
</dbReference>
<evidence type="ECO:0000256" key="2">
    <source>
        <dbReference type="ARBA" id="ARBA00007779"/>
    </source>
</evidence>
<feature type="transmembrane region" description="Helical" evidence="8">
    <location>
        <begin position="446"/>
        <end position="473"/>
    </location>
</feature>
<keyword evidence="5 8" id="KW-1133">Transmembrane helix</keyword>
<evidence type="ECO:0000256" key="8">
    <source>
        <dbReference type="SAM" id="Phobius"/>
    </source>
</evidence>
<evidence type="ECO:0000259" key="12">
    <source>
        <dbReference type="Pfam" id="PF14703"/>
    </source>
</evidence>
<evidence type="ECO:0000256" key="7">
    <source>
        <dbReference type="SAM" id="MobiDB-lite"/>
    </source>
</evidence>
<evidence type="ECO:0000313" key="13">
    <source>
        <dbReference type="EMBL" id="SAL96674.1"/>
    </source>
</evidence>
<dbReference type="OMA" id="PKRYYAH"/>
<keyword evidence="3" id="KW-0813">Transport</keyword>
<accession>A0A163J1X5</accession>
<dbReference type="GO" id="GO:0005886">
    <property type="term" value="C:plasma membrane"/>
    <property type="evidence" value="ECO:0007669"/>
    <property type="project" value="TreeGrafter"/>
</dbReference>
<dbReference type="InterPro" id="IPR022257">
    <property type="entry name" value="PHM7_ext"/>
</dbReference>
<comment type="similarity">
    <text evidence="2">Belongs to the CSC1 (TC 1.A.17) family.</text>
</comment>
<dbReference type="Pfam" id="PF14703">
    <property type="entry name" value="PHM7_cyt"/>
    <property type="match status" value="1"/>
</dbReference>
<keyword evidence="4 8" id="KW-0812">Transmembrane</keyword>
<evidence type="ECO:0000259" key="10">
    <source>
        <dbReference type="Pfam" id="PF12621"/>
    </source>
</evidence>
<protein>
    <recommendedName>
        <fullName evidence="15">CSC1/OSCA1-like 7TM region domain-containing protein</fullName>
    </recommendedName>
</protein>
<evidence type="ECO:0000313" key="14">
    <source>
        <dbReference type="Proteomes" id="UP000078561"/>
    </source>
</evidence>
<dbReference type="PANTHER" id="PTHR13018">
    <property type="entry name" value="PROBABLE MEMBRANE PROTEIN DUF221-RELATED"/>
    <property type="match status" value="1"/>
</dbReference>
<dbReference type="AlphaFoldDB" id="A0A163J1X5"/>
<organism evidence="13">
    <name type="scientific">Absidia glauca</name>
    <name type="common">Pin mould</name>
    <dbReference type="NCBI Taxonomy" id="4829"/>
    <lineage>
        <taxon>Eukaryota</taxon>
        <taxon>Fungi</taxon>
        <taxon>Fungi incertae sedis</taxon>
        <taxon>Mucoromycota</taxon>
        <taxon>Mucoromycotina</taxon>
        <taxon>Mucoromycetes</taxon>
        <taxon>Mucorales</taxon>
        <taxon>Cunninghamellaceae</taxon>
        <taxon>Absidia</taxon>
    </lineage>
</organism>
<feature type="transmembrane region" description="Helical" evidence="8">
    <location>
        <begin position="144"/>
        <end position="163"/>
    </location>
</feature>
<evidence type="ECO:0000259" key="11">
    <source>
        <dbReference type="Pfam" id="PF13967"/>
    </source>
</evidence>
<feature type="domain" description="10TM putative phosphate transporter extracellular tail" evidence="10">
    <location>
        <begin position="831"/>
        <end position="903"/>
    </location>
</feature>
<reference evidence="13" key="1">
    <citation type="submission" date="2016-04" db="EMBL/GenBank/DDBJ databases">
        <authorList>
            <person name="Evans L.H."/>
            <person name="Alamgir A."/>
            <person name="Owens N."/>
            <person name="Weber N.D."/>
            <person name="Virtaneva K."/>
            <person name="Barbian K."/>
            <person name="Babar A."/>
            <person name="Rosenke K."/>
        </authorList>
    </citation>
    <scope>NUCLEOTIDE SEQUENCE [LARGE SCALE GENOMIC DNA]</scope>
    <source>
        <strain evidence="13">CBS 101.48</strain>
    </source>
</reference>
<feature type="transmembrane region" description="Helical" evidence="8">
    <location>
        <begin position="655"/>
        <end position="672"/>
    </location>
</feature>
<dbReference type="OrthoDB" id="1076608at2759"/>
<dbReference type="InParanoid" id="A0A163J1X5"/>
<dbReference type="Pfam" id="PF02714">
    <property type="entry name" value="RSN1_7TM"/>
    <property type="match status" value="1"/>
</dbReference>
<feature type="transmembrane region" description="Helical" evidence="8">
    <location>
        <begin position="583"/>
        <end position="604"/>
    </location>
</feature>
<feature type="domain" description="CSC1/OSCA1-like 7TM region" evidence="9">
    <location>
        <begin position="398"/>
        <end position="670"/>
    </location>
</feature>
<feature type="transmembrane region" description="Helical" evidence="8">
    <location>
        <begin position="678"/>
        <end position="698"/>
    </location>
</feature>
<dbReference type="Proteomes" id="UP000078561">
    <property type="component" value="Unassembled WGS sequence"/>
</dbReference>
<feature type="transmembrane region" description="Helical" evidence="8">
    <location>
        <begin position="96"/>
        <end position="124"/>
    </location>
</feature>
<dbReference type="EMBL" id="LT551165">
    <property type="protein sequence ID" value="SAL96674.1"/>
    <property type="molecule type" value="Genomic_DNA"/>
</dbReference>
<comment type="subcellular location">
    <subcellularLocation>
        <location evidence="1">Membrane</location>
        <topology evidence="1">Multi-pass membrane protein</topology>
    </subcellularLocation>
</comment>
<dbReference type="InterPro" id="IPR045122">
    <property type="entry name" value="Csc1-like"/>
</dbReference>
<feature type="region of interest" description="Disordered" evidence="7">
    <location>
        <begin position="257"/>
        <end position="285"/>
    </location>
</feature>
<keyword evidence="6 8" id="KW-0472">Membrane</keyword>
<keyword evidence="14" id="KW-1185">Reference proteome</keyword>
<evidence type="ECO:0008006" key="15">
    <source>
        <dbReference type="Google" id="ProtNLM"/>
    </source>
</evidence>
<dbReference type="InterPro" id="IPR032880">
    <property type="entry name" value="CSC1/OSCA1-like_N"/>
</dbReference>
<feature type="transmembrane region" description="Helical" evidence="8">
    <location>
        <begin position="20"/>
        <end position="39"/>
    </location>
</feature>
<feature type="transmembrane region" description="Helical" evidence="8">
    <location>
        <begin position="401"/>
        <end position="426"/>
    </location>
</feature>
<feature type="domain" description="CSC1/OSCA1-like cytosolic" evidence="12">
    <location>
        <begin position="187"/>
        <end position="387"/>
    </location>
</feature>
<feature type="transmembrane region" description="Helical" evidence="8">
    <location>
        <begin position="610"/>
        <end position="634"/>
    </location>
</feature>
<evidence type="ECO:0000256" key="4">
    <source>
        <dbReference type="ARBA" id="ARBA00022692"/>
    </source>
</evidence>
<evidence type="ECO:0000256" key="6">
    <source>
        <dbReference type="ARBA" id="ARBA00023136"/>
    </source>
</evidence>
<evidence type="ECO:0000256" key="5">
    <source>
        <dbReference type="ARBA" id="ARBA00022989"/>
    </source>
</evidence>
<evidence type="ECO:0000256" key="1">
    <source>
        <dbReference type="ARBA" id="ARBA00004141"/>
    </source>
</evidence>
<dbReference type="PANTHER" id="PTHR13018:SF139">
    <property type="entry name" value="PHOSPHATE METABOLISM PROTEIN 7"/>
    <property type="match status" value="1"/>
</dbReference>
<dbReference type="FunCoup" id="A0A163J1X5">
    <property type="interactions" value="117"/>
</dbReference>
<feature type="domain" description="CSC1/OSCA1-like N-terminal transmembrane" evidence="11">
    <location>
        <begin position="18"/>
        <end position="161"/>
    </location>
</feature>
<gene>
    <name evidence="13" type="primary">ABSGL_02090.1 scaffold 2596</name>
</gene>
<feature type="region of interest" description="Disordered" evidence="7">
    <location>
        <begin position="751"/>
        <end position="799"/>
    </location>
</feature>
<evidence type="ECO:0000259" key="9">
    <source>
        <dbReference type="Pfam" id="PF02714"/>
    </source>
</evidence>
<evidence type="ECO:0000256" key="3">
    <source>
        <dbReference type="ARBA" id="ARBA00022448"/>
    </source>
</evidence>
<sequence>MSDSRDDQLNVDSSVSTFTSALWFNAALGIGFFGAFLILRKTRPQTYAPRTYAVPIEKRPPSISTGRIAWMWDILHISDDELIRTMGLDRFMILKFLRMGMVVFASFSLLALPIMLPLNIINQLDSPGLNLLTIGNIRDSPRTWAHLILAVLLTVGLIYYTFLETRRYLVVRRAYLMSDEYRNSVMARTLYVPSIPQDVNSVENIKRIFSKFPGGVRHVWLNRDLKDLPDQVGERQENVYNLETAITKVILASYKHNKKEHPDGGDAQQQQQNMENGTTGESTGYIIPKKLRPTHRVKPSFLPFGLPLVGRKVDSIDYYNTEIARQNEEIQAKQRDVKNLPQLNSAFIEFHFQSAAQMAAQTLIHHTELQMAPRYVQIAPSDIIWDNMNIKSFERLIRRMVSISVTTAIIIFWAIPVTFVQAVASLDSLSKILPFLAGVKNLGPTAVGIIQGILPAVALAILISLVPIIFAYLSKLEGIPQKSFIDLSVLHKFFFFQFIDVVLVSTIAGGIIQTLPTLFENPATIINVLAENLPKASTFFITFVMLQSTNSPGQAILQPVPYILSFVKPFFSTTPRDLYKQKTTLPGISIGTLIPSQSIIFVLGIEYSTIAPLILPFVVLFFTLNYFVYLYQFLYVYEMEYETGGRAFPRAIRHIYIGMFTWQLTMIGLFAVRGNEAIGQLVIMIVLLVVTAFALGLYDKAFKPLFKYLPMDSFESHEKDVELDTDHSDHLEFLNDDDRVKHVDDDDRRALTYPESTSSQYSGAAAATTATEQPSELRQRSSPVDNNPPAKTSVLTGQEDDADAELLYQRILAKLANEVTKSSADDDTKNPVVAAAISQLYASEAYMHPATYDTQPPVWLPQDELGITNSEMHDLKSHGVYALDSYATAFRNKKEKGKVEIDEQTLIVEQRGVPGSLPIPGTHLSHYQNYLRTVVDNVNFFASIGGNGDFMNGVFGG</sequence>
<dbReference type="Pfam" id="PF13967">
    <property type="entry name" value="RSN1_TM"/>
    <property type="match status" value="1"/>
</dbReference>